<evidence type="ECO:0000256" key="4">
    <source>
        <dbReference type="RuleBase" id="RU361187"/>
    </source>
</evidence>
<dbReference type="AlphaFoldDB" id="A0AAN6Y4I0"/>
<evidence type="ECO:0000256" key="3">
    <source>
        <dbReference type="ARBA" id="ARBA00023295"/>
    </source>
</evidence>
<dbReference type="CDD" id="cd08999">
    <property type="entry name" value="GH43_ABN-like"/>
    <property type="match status" value="1"/>
</dbReference>
<dbReference type="PANTHER" id="PTHR42812">
    <property type="entry name" value="BETA-XYLOSIDASE"/>
    <property type="match status" value="1"/>
</dbReference>
<evidence type="ECO:0000313" key="6">
    <source>
        <dbReference type="EMBL" id="KAK4211665.1"/>
    </source>
</evidence>
<comment type="similarity">
    <text evidence="1 4">Belongs to the glycosyl hydrolase 43 family.</text>
</comment>
<dbReference type="PANTHER" id="PTHR42812:SF5">
    <property type="entry name" value="ENDO-ARABINASE"/>
    <property type="match status" value="1"/>
</dbReference>
<organism evidence="6 7">
    <name type="scientific">Rhypophila decipiens</name>
    <dbReference type="NCBI Taxonomy" id="261697"/>
    <lineage>
        <taxon>Eukaryota</taxon>
        <taxon>Fungi</taxon>
        <taxon>Dikarya</taxon>
        <taxon>Ascomycota</taxon>
        <taxon>Pezizomycotina</taxon>
        <taxon>Sordariomycetes</taxon>
        <taxon>Sordariomycetidae</taxon>
        <taxon>Sordariales</taxon>
        <taxon>Naviculisporaceae</taxon>
        <taxon>Rhypophila</taxon>
    </lineage>
</organism>
<evidence type="ECO:0000256" key="5">
    <source>
        <dbReference type="SAM" id="MobiDB-lite"/>
    </source>
</evidence>
<dbReference type="Gene3D" id="2.115.10.20">
    <property type="entry name" value="Glycosyl hydrolase domain, family 43"/>
    <property type="match status" value="1"/>
</dbReference>
<dbReference type="Proteomes" id="UP001301769">
    <property type="component" value="Unassembled WGS sequence"/>
</dbReference>
<evidence type="ECO:0000313" key="7">
    <source>
        <dbReference type="Proteomes" id="UP001301769"/>
    </source>
</evidence>
<dbReference type="GO" id="GO:0005975">
    <property type="term" value="P:carbohydrate metabolic process"/>
    <property type="evidence" value="ECO:0007669"/>
    <property type="project" value="InterPro"/>
</dbReference>
<dbReference type="EMBL" id="MU858144">
    <property type="protein sequence ID" value="KAK4211665.1"/>
    <property type="molecule type" value="Genomic_DNA"/>
</dbReference>
<dbReference type="SUPFAM" id="SSF75005">
    <property type="entry name" value="Arabinanase/levansucrase/invertase"/>
    <property type="match status" value="1"/>
</dbReference>
<dbReference type="InterPro" id="IPR006710">
    <property type="entry name" value="Glyco_hydro_43"/>
</dbReference>
<name>A0AAN6Y4I0_9PEZI</name>
<keyword evidence="2 4" id="KW-0378">Hydrolase</keyword>
<gene>
    <name evidence="6" type="ORF">QBC37DRAFT_474306</name>
</gene>
<accession>A0AAN6Y4I0</accession>
<dbReference type="GO" id="GO:0004553">
    <property type="term" value="F:hydrolase activity, hydrolyzing O-glycosyl compounds"/>
    <property type="evidence" value="ECO:0007669"/>
    <property type="project" value="InterPro"/>
</dbReference>
<evidence type="ECO:0000256" key="1">
    <source>
        <dbReference type="ARBA" id="ARBA00009865"/>
    </source>
</evidence>
<dbReference type="Pfam" id="PF04616">
    <property type="entry name" value="Glyco_hydro_43"/>
    <property type="match status" value="1"/>
</dbReference>
<evidence type="ECO:0000256" key="2">
    <source>
        <dbReference type="ARBA" id="ARBA00022801"/>
    </source>
</evidence>
<dbReference type="InterPro" id="IPR051795">
    <property type="entry name" value="Glycosyl_Hydrlase_43"/>
</dbReference>
<sequence>MAMLQPRAIDHTNNNTRTDKTPSTLALAPLLNRDFPDPSILYDVDTQTGIGTYYTFATASSGRNIQAASAPDSSGPWTYIDGDGDGEILPSPGNWTLSSSTANFGSSGPGGGGGNTWAPDVHLLRPSNYIMYYSGQLAGNNSAYHCIGAATSSFVLGPYTALDEPIACPLSQGGAIDPSGFVDEETGRRYLLYKIDGNSLGNGGECNNGVKPYKPTPIILQEVNQDDGVSLIGDPVEILDRLQEEDGPLVEAPSLVRVLLTSPSNSDDDDDDDGGRKAIYVLFYSSHCWMTDLYRVNYATAENVTGPYRRAADGRPLIWTGSGGFNLTAPGGATGWSTDHGRGRLVFHADCEMGRCLFEMGFEVRIDGGSGNVSVVATGTN</sequence>
<keyword evidence="7" id="KW-1185">Reference proteome</keyword>
<feature type="compositionally biased region" description="Polar residues" evidence="5">
    <location>
        <begin position="11"/>
        <end position="22"/>
    </location>
</feature>
<proteinExistence type="inferred from homology"/>
<feature type="region of interest" description="Disordered" evidence="5">
    <location>
        <begin position="1"/>
        <end position="22"/>
    </location>
</feature>
<dbReference type="InterPro" id="IPR023296">
    <property type="entry name" value="Glyco_hydro_beta-prop_sf"/>
</dbReference>
<comment type="caution">
    <text evidence="6">The sequence shown here is derived from an EMBL/GenBank/DDBJ whole genome shotgun (WGS) entry which is preliminary data.</text>
</comment>
<protein>
    <submittedName>
        <fullName evidence="6">Glycosyl hydrolase</fullName>
    </submittedName>
</protein>
<reference evidence="6" key="2">
    <citation type="submission" date="2023-05" db="EMBL/GenBank/DDBJ databases">
        <authorList>
            <consortium name="Lawrence Berkeley National Laboratory"/>
            <person name="Steindorff A."/>
            <person name="Hensen N."/>
            <person name="Bonometti L."/>
            <person name="Westerberg I."/>
            <person name="Brannstrom I.O."/>
            <person name="Guillou S."/>
            <person name="Cros-Aarteil S."/>
            <person name="Calhoun S."/>
            <person name="Haridas S."/>
            <person name="Kuo A."/>
            <person name="Mondo S."/>
            <person name="Pangilinan J."/>
            <person name="Riley R."/>
            <person name="Labutti K."/>
            <person name="Andreopoulos B."/>
            <person name="Lipzen A."/>
            <person name="Chen C."/>
            <person name="Yanf M."/>
            <person name="Daum C."/>
            <person name="Ng V."/>
            <person name="Clum A."/>
            <person name="Ohm R."/>
            <person name="Martin F."/>
            <person name="Silar P."/>
            <person name="Natvig D."/>
            <person name="Lalanne C."/>
            <person name="Gautier V."/>
            <person name="Ament-Velasquez S.L."/>
            <person name="Kruys A."/>
            <person name="Hutchinson M.I."/>
            <person name="Powell A.J."/>
            <person name="Barry K."/>
            <person name="Miller A.N."/>
            <person name="Grigoriev I.V."/>
            <person name="Debuchy R."/>
            <person name="Gladieux P."/>
            <person name="Thoren M.H."/>
            <person name="Johannesson H."/>
        </authorList>
    </citation>
    <scope>NUCLEOTIDE SEQUENCE</scope>
    <source>
        <strain evidence="6">PSN293</strain>
    </source>
</reference>
<reference evidence="6" key="1">
    <citation type="journal article" date="2023" name="Mol. Phylogenet. Evol.">
        <title>Genome-scale phylogeny and comparative genomics of the fungal order Sordariales.</title>
        <authorList>
            <person name="Hensen N."/>
            <person name="Bonometti L."/>
            <person name="Westerberg I."/>
            <person name="Brannstrom I.O."/>
            <person name="Guillou S."/>
            <person name="Cros-Aarteil S."/>
            <person name="Calhoun S."/>
            <person name="Haridas S."/>
            <person name="Kuo A."/>
            <person name="Mondo S."/>
            <person name="Pangilinan J."/>
            <person name="Riley R."/>
            <person name="LaButti K."/>
            <person name="Andreopoulos B."/>
            <person name="Lipzen A."/>
            <person name="Chen C."/>
            <person name="Yan M."/>
            <person name="Daum C."/>
            <person name="Ng V."/>
            <person name="Clum A."/>
            <person name="Steindorff A."/>
            <person name="Ohm R.A."/>
            <person name="Martin F."/>
            <person name="Silar P."/>
            <person name="Natvig D.O."/>
            <person name="Lalanne C."/>
            <person name="Gautier V."/>
            <person name="Ament-Velasquez S.L."/>
            <person name="Kruys A."/>
            <person name="Hutchinson M.I."/>
            <person name="Powell A.J."/>
            <person name="Barry K."/>
            <person name="Miller A.N."/>
            <person name="Grigoriev I.V."/>
            <person name="Debuchy R."/>
            <person name="Gladieux P."/>
            <person name="Hiltunen Thoren M."/>
            <person name="Johannesson H."/>
        </authorList>
    </citation>
    <scope>NUCLEOTIDE SEQUENCE</scope>
    <source>
        <strain evidence="6">PSN293</strain>
    </source>
</reference>
<keyword evidence="3 4" id="KW-0326">Glycosidase</keyword>